<dbReference type="PANTHER" id="PTHR37812">
    <property type="entry name" value="MU-LIKE PROPHAGE FLUMU PROTEIN C"/>
    <property type="match status" value="1"/>
</dbReference>
<name>A0ABS4EBF9_9FIRM</name>
<dbReference type="InterPro" id="IPR014875">
    <property type="entry name" value="Mor_transcription_activator"/>
</dbReference>
<accession>A0ABS4EBF9</accession>
<dbReference type="EMBL" id="JAGGJX010000002">
    <property type="protein sequence ID" value="MBP1855286.1"/>
    <property type="molecule type" value="Genomic_DNA"/>
</dbReference>
<comment type="caution">
    <text evidence="2">The sequence shown here is derived from an EMBL/GenBank/DDBJ whole genome shotgun (WGS) entry which is preliminary data.</text>
</comment>
<dbReference type="Gene3D" id="1.10.10.60">
    <property type="entry name" value="Homeodomain-like"/>
    <property type="match status" value="1"/>
</dbReference>
<dbReference type="Proteomes" id="UP000767291">
    <property type="component" value="Unassembled WGS sequence"/>
</dbReference>
<evidence type="ECO:0000313" key="3">
    <source>
        <dbReference type="Proteomes" id="UP000767291"/>
    </source>
</evidence>
<dbReference type="InterPro" id="IPR009057">
    <property type="entry name" value="Homeodomain-like_sf"/>
</dbReference>
<proteinExistence type="predicted"/>
<dbReference type="Pfam" id="PF08765">
    <property type="entry name" value="Mor"/>
    <property type="match status" value="1"/>
</dbReference>
<protein>
    <submittedName>
        <fullName evidence="2">Mor family transcriptional regulator</fullName>
    </submittedName>
</protein>
<dbReference type="SUPFAM" id="SSF46689">
    <property type="entry name" value="Homeodomain-like"/>
    <property type="match status" value="1"/>
</dbReference>
<reference evidence="2 3" key="1">
    <citation type="submission" date="2021-03" db="EMBL/GenBank/DDBJ databases">
        <title>Genomic Encyclopedia of Type Strains, Phase IV (KMG-IV): sequencing the most valuable type-strain genomes for metagenomic binning, comparative biology and taxonomic classification.</title>
        <authorList>
            <person name="Goeker M."/>
        </authorList>
    </citation>
    <scope>NUCLEOTIDE SEQUENCE [LARGE SCALE GENOMIC DNA]</scope>
    <source>
        <strain evidence="2 3">DSM 1289</strain>
    </source>
</reference>
<dbReference type="InterPro" id="IPR052411">
    <property type="entry name" value="c-mor_Regulatory_Protein"/>
</dbReference>
<gene>
    <name evidence="2" type="ORF">J2Z43_001679</name>
</gene>
<keyword evidence="3" id="KW-1185">Reference proteome</keyword>
<organism evidence="2 3">
    <name type="scientific">Metaclostridioides mangenotii</name>
    <dbReference type="NCBI Taxonomy" id="1540"/>
    <lineage>
        <taxon>Bacteria</taxon>
        <taxon>Bacillati</taxon>
        <taxon>Bacillota</taxon>
        <taxon>Clostridia</taxon>
        <taxon>Peptostreptococcales</taxon>
        <taxon>Peptostreptococcaceae</taxon>
        <taxon>Metaclostridioides</taxon>
    </lineage>
</organism>
<evidence type="ECO:0000313" key="2">
    <source>
        <dbReference type="EMBL" id="MBP1855286.1"/>
    </source>
</evidence>
<sequence length="92" mass="10885">MNDIRDLIKEFREEDVKTNIREILKVLGIEDLLKLSKKWGGGHIYLPTQECILRESRDRLILKGFNGKNYGELAREFHMSETNVRKIIKNKK</sequence>
<dbReference type="PANTHER" id="PTHR37812:SF1">
    <property type="entry name" value="MU-LIKE PROPHAGE FLUMU PROTEIN C"/>
    <property type="match status" value="1"/>
</dbReference>
<dbReference type="RefSeq" id="WP_209456726.1">
    <property type="nucleotide sequence ID" value="NZ_BAAACS010000002.1"/>
</dbReference>
<evidence type="ECO:0000259" key="1">
    <source>
        <dbReference type="Pfam" id="PF08765"/>
    </source>
</evidence>
<feature type="domain" description="Mor transcription activator" evidence="1">
    <location>
        <begin position="4"/>
        <end position="90"/>
    </location>
</feature>